<dbReference type="InterPro" id="IPR011009">
    <property type="entry name" value="Kinase-like_dom_sf"/>
</dbReference>
<comment type="subcellular location">
    <subcellularLocation>
        <location evidence="1">Cytoplasm</location>
    </subcellularLocation>
</comment>
<dbReference type="EMBL" id="FMXM01000020">
    <property type="protein sequence ID" value="SDA94563.1"/>
    <property type="molecule type" value="Genomic_DNA"/>
</dbReference>
<dbReference type="GO" id="GO:0046872">
    <property type="term" value="F:metal ion binding"/>
    <property type="evidence" value="ECO:0007669"/>
    <property type="project" value="UniProtKB-KW"/>
</dbReference>
<protein>
    <recommendedName>
        <fullName evidence="3">tRNA threonylcarbamoyladenosine biosynthesis protein TsaE</fullName>
    </recommendedName>
    <alternativeName>
        <fullName evidence="10">t(6)A37 threonylcarbamoyladenosine biosynthesis protein TsaE</fullName>
    </alternativeName>
</protein>
<keyword evidence="9" id="KW-0460">Magnesium</keyword>
<dbReference type="InterPro" id="IPR027417">
    <property type="entry name" value="P-loop_NTPase"/>
</dbReference>
<dbReference type="GO" id="GO:0002949">
    <property type="term" value="P:tRNA threonylcarbamoyladenosine modification"/>
    <property type="evidence" value="ECO:0007669"/>
    <property type="project" value="InterPro"/>
</dbReference>
<dbReference type="Gene3D" id="3.90.1200.10">
    <property type="match status" value="1"/>
</dbReference>
<evidence type="ECO:0000256" key="5">
    <source>
        <dbReference type="ARBA" id="ARBA00022694"/>
    </source>
</evidence>
<dbReference type="Pfam" id="PF01636">
    <property type="entry name" value="APH"/>
    <property type="match status" value="1"/>
</dbReference>
<dbReference type="GO" id="GO:0005737">
    <property type="term" value="C:cytoplasm"/>
    <property type="evidence" value="ECO:0007669"/>
    <property type="project" value="UniProtKB-SubCell"/>
</dbReference>
<evidence type="ECO:0000256" key="10">
    <source>
        <dbReference type="ARBA" id="ARBA00032441"/>
    </source>
</evidence>
<evidence type="ECO:0000256" key="4">
    <source>
        <dbReference type="ARBA" id="ARBA00022490"/>
    </source>
</evidence>
<reference evidence="12 13" key="1">
    <citation type="submission" date="2016-10" db="EMBL/GenBank/DDBJ databases">
        <authorList>
            <person name="de Groot N.N."/>
        </authorList>
    </citation>
    <scope>NUCLEOTIDE SEQUENCE [LARGE SCALE GENOMIC DNA]</scope>
    <source>
        <strain evidence="12 13">CGMCC 1.12097</strain>
    </source>
</reference>
<dbReference type="OrthoDB" id="9809275at2"/>
<keyword evidence="5" id="KW-0819">tRNA processing</keyword>
<sequence length="503" mass="55116">MTGLVLECLLADETQTALLGEDLALALRAGDVLALKGDLGAGKSTLARALIRALADDTGLDVPSPTFTLVQSYDTRIPVHHFDLYRLSSAAEIDELGFEEALTQGAALVEWPERAEAYLPKTSVLIELIQHGEGRLARLSGQGAAFDRVARSLAMRDFLGSAGWGDARRRHFIGDASARSYEIVSLAGHKPRVLMNSPRLVLGPPVRDGKPYAEIAHTAQSVSAFVAIDRALKAGGVSVPQIHAEDQDQGFLLLEHLGSEGFLGEDGQPVAERYAAAAELLAMMHGRSWPRHMETGQGGFHDVPPFDRDAMMIEADLLVDWYVPAIAGSPASESLRAGYAKEWNALLDRLDGREYTLMLRDFHSPNIIWRGDRSGHDRLGIVDFQDALIGPSAYDVASLAMDARVTISPQIEKRTLDAYVAARHAAGAFDEASFLESYAIMAAQRNSKILGIFVRLEKRDGKPYYLKHLPRIRDYLRRALSHPALASLRDFYNANGLLEERTL</sequence>
<keyword evidence="6" id="KW-0479">Metal-binding</keyword>
<evidence type="ECO:0000256" key="9">
    <source>
        <dbReference type="ARBA" id="ARBA00022842"/>
    </source>
</evidence>
<dbReference type="PIRSF" id="PIRSF036599">
    <property type="entry name" value="AtpPhos"/>
    <property type="match status" value="1"/>
</dbReference>
<evidence type="ECO:0000256" key="8">
    <source>
        <dbReference type="ARBA" id="ARBA00022840"/>
    </source>
</evidence>
<evidence type="ECO:0000256" key="3">
    <source>
        <dbReference type="ARBA" id="ARBA00019010"/>
    </source>
</evidence>
<evidence type="ECO:0000256" key="7">
    <source>
        <dbReference type="ARBA" id="ARBA00022741"/>
    </source>
</evidence>
<evidence type="ECO:0000313" key="13">
    <source>
        <dbReference type="Proteomes" id="UP000198588"/>
    </source>
</evidence>
<comment type="similarity">
    <text evidence="2">Belongs to the TsaE family.</text>
</comment>
<dbReference type="SUPFAM" id="SSF52540">
    <property type="entry name" value="P-loop containing nucleoside triphosphate hydrolases"/>
    <property type="match status" value="1"/>
</dbReference>
<dbReference type="NCBIfam" id="TIGR00150">
    <property type="entry name" value="T6A_YjeE"/>
    <property type="match status" value="1"/>
</dbReference>
<dbReference type="PANTHER" id="PTHR33540:SF2">
    <property type="entry name" value="TRNA THREONYLCARBAMOYLADENOSINE BIOSYNTHESIS PROTEIN TSAE"/>
    <property type="match status" value="1"/>
</dbReference>
<dbReference type="InterPro" id="IPR003442">
    <property type="entry name" value="T6A_TsaE"/>
</dbReference>
<gene>
    <name evidence="12" type="ORF">SAMN02927914_05224</name>
</gene>
<evidence type="ECO:0000256" key="6">
    <source>
        <dbReference type="ARBA" id="ARBA00022723"/>
    </source>
</evidence>
<dbReference type="STRING" id="1165689.SAMN02927914_05224"/>
<keyword evidence="7" id="KW-0547">Nucleotide-binding</keyword>
<accession>A0A1G5ZJV8</accession>
<evidence type="ECO:0000259" key="11">
    <source>
        <dbReference type="Pfam" id="PF01636"/>
    </source>
</evidence>
<name>A0A1G5ZJV8_9HYPH</name>
<dbReference type="SUPFAM" id="SSF56112">
    <property type="entry name" value="Protein kinase-like (PK-like)"/>
    <property type="match status" value="1"/>
</dbReference>
<keyword evidence="4" id="KW-0963">Cytoplasm</keyword>
<dbReference type="GO" id="GO:0005524">
    <property type="term" value="F:ATP binding"/>
    <property type="evidence" value="ECO:0007669"/>
    <property type="project" value="UniProtKB-KW"/>
</dbReference>
<evidence type="ECO:0000256" key="2">
    <source>
        <dbReference type="ARBA" id="ARBA00007599"/>
    </source>
</evidence>
<proteinExistence type="inferred from homology"/>
<dbReference type="Gene3D" id="3.30.200.20">
    <property type="entry name" value="Phosphorylase Kinase, domain 1"/>
    <property type="match status" value="1"/>
</dbReference>
<dbReference type="PANTHER" id="PTHR33540">
    <property type="entry name" value="TRNA THREONYLCARBAMOYLADENOSINE BIOSYNTHESIS PROTEIN TSAE"/>
    <property type="match status" value="1"/>
</dbReference>
<dbReference type="Gene3D" id="3.40.50.300">
    <property type="entry name" value="P-loop containing nucleotide triphosphate hydrolases"/>
    <property type="match status" value="1"/>
</dbReference>
<dbReference type="InterPro" id="IPR002575">
    <property type="entry name" value="Aminoglycoside_PTrfase"/>
</dbReference>
<organism evidence="12 13">
    <name type="scientific">Mesorhizobium qingshengii</name>
    <dbReference type="NCBI Taxonomy" id="1165689"/>
    <lineage>
        <taxon>Bacteria</taxon>
        <taxon>Pseudomonadati</taxon>
        <taxon>Pseudomonadota</taxon>
        <taxon>Alphaproteobacteria</taxon>
        <taxon>Hyphomicrobiales</taxon>
        <taxon>Phyllobacteriaceae</taxon>
        <taxon>Mesorhizobium</taxon>
    </lineage>
</organism>
<dbReference type="InterPro" id="IPR012180">
    <property type="entry name" value="Bifunc_ATPase/PTrfase"/>
</dbReference>
<dbReference type="Pfam" id="PF02367">
    <property type="entry name" value="TsaE"/>
    <property type="match status" value="1"/>
</dbReference>
<keyword evidence="8" id="KW-0067">ATP-binding</keyword>
<dbReference type="Proteomes" id="UP000198588">
    <property type="component" value="Unassembled WGS sequence"/>
</dbReference>
<feature type="domain" description="Aminoglycoside phosphotransferase" evidence="11">
    <location>
        <begin position="174"/>
        <end position="425"/>
    </location>
</feature>
<evidence type="ECO:0000313" key="12">
    <source>
        <dbReference type="EMBL" id="SDA94563.1"/>
    </source>
</evidence>
<evidence type="ECO:0000256" key="1">
    <source>
        <dbReference type="ARBA" id="ARBA00004496"/>
    </source>
</evidence>
<dbReference type="AlphaFoldDB" id="A0A1G5ZJV8"/>
<dbReference type="RefSeq" id="WP_091584214.1">
    <property type="nucleotide sequence ID" value="NZ_FMXM01000020.1"/>
</dbReference>